<comment type="subcellular location">
    <subcellularLocation>
        <location evidence="1">Bacterial flagellum</location>
    </subcellularLocation>
    <subcellularLocation>
        <location evidence="2">Secreted</location>
    </subcellularLocation>
</comment>
<keyword evidence="9" id="KW-0282">Flagellum</keyword>
<dbReference type="NCBIfam" id="TIGR02492">
    <property type="entry name" value="flgK_ends"/>
    <property type="match status" value="1"/>
</dbReference>
<keyword evidence="5" id="KW-0964">Secreted</keyword>
<keyword evidence="9" id="KW-0969">Cilium</keyword>
<evidence type="ECO:0000259" key="7">
    <source>
        <dbReference type="Pfam" id="PF06429"/>
    </source>
</evidence>
<keyword evidence="6" id="KW-0975">Bacterial flagellum</keyword>
<dbReference type="GO" id="GO:0005198">
    <property type="term" value="F:structural molecule activity"/>
    <property type="evidence" value="ECO:0007669"/>
    <property type="project" value="InterPro"/>
</dbReference>
<dbReference type="OrthoDB" id="7181295at2"/>
<protein>
    <recommendedName>
        <fullName evidence="4">Flagellar hook-associated protein 1</fullName>
    </recommendedName>
</protein>
<feature type="domain" description="Flagellar hook-associated protein FlgK helical" evidence="8">
    <location>
        <begin position="98"/>
        <end position="319"/>
    </location>
</feature>
<evidence type="ECO:0000313" key="9">
    <source>
        <dbReference type="EMBL" id="TXC68780.1"/>
    </source>
</evidence>
<accession>A0A5C6U8Q9</accession>
<dbReference type="RefSeq" id="WP_147122734.1">
    <property type="nucleotide sequence ID" value="NZ_VOPY01000002.1"/>
</dbReference>
<evidence type="ECO:0000256" key="5">
    <source>
        <dbReference type="ARBA" id="ARBA00022525"/>
    </source>
</evidence>
<dbReference type="Proteomes" id="UP000321129">
    <property type="component" value="Unassembled WGS sequence"/>
</dbReference>
<evidence type="ECO:0000256" key="1">
    <source>
        <dbReference type="ARBA" id="ARBA00004365"/>
    </source>
</evidence>
<dbReference type="Pfam" id="PF22638">
    <property type="entry name" value="FlgK_D1"/>
    <property type="match status" value="1"/>
</dbReference>
<gene>
    <name evidence="9" type="primary">flgK</name>
    <name evidence="9" type="ORF">FSZ31_07320</name>
</gene>
<evidence type="ECO:0000256" key="6">
    <source>
        <dbReference type="ARBA" id="ARBA00023143"/>
    </source>
</evidence>
<feature type="domain" description="Flagellar basal-body/hook protein C-terminal" evidence="7">
    <location>
        <begin position="402"/>
        <end position="441"/>
    </location>
</feature>
<keyword evidence="10" id="KW-1185">Reference proteome</keyword>
<organism evidence="9 10">
    <name type="scientific">Flavisphingopyxis soli</name>
    <dbReference type="NCBI Taxonomy" id="2601267"/>
    <lineage>
        <taxon>Bacteria</taxon>
        <taxon>Pseudomonadati</taxon>
        <taxon>Pseudomonadota</taxon>
        <taxon>Alphaproteobacteria</taxon>
        <taxon>Sphingomonadales</taxon>
        <taxon>Sphingopyxidaceae</taxon>
        <taxon>Flavisphingopyxis</taxon>
    </lineage>
</organism>
<evidence type="ECO:0000259" key="8">
    <source>
        <dbReference type="Pfam" id="PF22638"/>
    </source>
</evidence>
<dbReference type="PANTHER" id="PTHR30033:SF2">
    <property type="entry name" value="FLAGELLAR HOOK PROTEIN"/>
    <property type="match status" value="1"/>
</dbReference>
<keyword evidence="9" id="KW-0966">Cell projection</keyword>
<dbReference type="InterPro" id="IPR053927">
    <property type="entry name" value="FlgK_helical"/>
</dbReference>
<comment type="caution">
    <text evidence="9">The sequence shown here is derived from an EMBL/GenBank/DDBJ whole genome shotgun (WGS) entry which is preliminary data.</text>
</comment>
<dbReference type="AlphaFoldDB" id="A0A5C6U8Q9"/>
<evidence type="ECO:0000256" key="2">
    <source>
        <dbReference type="ARBA" id="ARBA00004613"/>
    </source>
</evidence>
<reference evidence="9 10" key="1">
    <citation type="submission" date="2019-08" db="EMBL/GenBank/DDBJ databases">
        <title>Sphingorhabdus soil sp. nov., isolated from arctic soil.</title>
        <authorList>
            <person name="Liu Y."/>
        </authorList>
    </citation>
    <scope>NUCLEOTIDE SEQUENCE [LARGE SCALE GENOMIC DNA]</scope>
    <source>
        <strain evidence="9 10">D-2Q-5-6</strain>
    </source>
</reference>
<evidence type="ECO:0000313" key="10">
    <source>
        <dbReference type="Proteomes" id="UP000321129"/>
    </source>
</evidence>
<dbReference type="InterPro" id="IPR010930">
    <property type="entry name" value="Flg_bb/hook_C_dom"/>
</dbReference>
<evidence type="ECO:0000256" key="4">
    <source>
        <dbReference type="ARBA" id="ARBA00016244"/>
    </source>
</evidence>
<comment type="similarity">
    <text evidence="3">Belongs to the flagella basal body rod proteins family.</text>
</comment>
<dbReference type="PANTHER" id="PTHR30033">
    <property type="entry name" value="FLAGELLAR HOOK-ASSOCIATED PROTEIN 1"/>
    <property type="match status" value="1"/>
</dbReference>
<dbReference type="EMBL" id="VOPY01000002">
    <property type="protein sequence ID" value="TXC68780.1"/>
    <property type="molecule type" value="Genomic_DNA"/>
</dbReference>
<dbReference type="GO" id="GO:0005576">
    <property type="term" value="C:extracellular region"/>
    <property type="evidence" value="ECO:0007669"/>
    <property type="project" value="UniProtKB-SubCell"/>
</dbReference>
<dbReference type="Pfam" id="PF06429">
    <property type="entry name" value="Flg_bbr_C"/>
    <property type="match status" value="1"/>
</dbReference>
<name>A0A5C6U8Q9_9SPHN</name>
<dbReference type="GO" id="GO:0009424">
    <property type="term" value="C:bacterial-type flagellum hook"/>
    <property type="evidence" value="ECO:0007669"/>
    <property type="project" value="InterPro"/>
</dbReference>
<sequence length="443" mass="46071">MTGLLSIGRSALRAYSAALDTVSQNIANVENADYVRRRTDLGDSTVTGYLNPLYTAESGLNGVRVNGIVRSGDEFLEASVRLSGASLVRTDTMTNWLGTIETGLSNSGDDVGTRLASFYSRADELAAAPFDPSLRTTFINEIGATADTFQRTAANLGQSIDQIGQRAGNELLGLNQVLENIAKINVELRKTPAGTQAAAGLLDQRDAALAVVSERIDVDISLGNDGVATIRYGGETIAGVDTFATLSMADNPDGSFRVLVDGQGGKVPANGLLAGLSRSRSAATSDLAQLDQMAEKFATQVNDWHAAGRTDAGNPGTPLVTGGGGAAGLTMIAIAASDLAVADASGKPNGNLLALAGLRTSGGVEKNWTQLVSTHANLLLATKNEGAAASAIDRNARNGRDAVSRVDLDHETADLVRLQQAYEAASRVIQVARELTQSILAIF</sequence>
<evidence type="ECO:0000256" key="3">
    <source>
        <dbReference type="ARBA" id="ARBA00009677"/>
    </source>
</evidence>
<dbReference type="SUPFAM" id="SSF64518">
    <property type="entry name" value="Phase 1 flagellin"/>
    <property type="match status" value="1"/>
</dbReference>
<proteinExistence type="inferred from homology"/>
<dbReference type="GO" id="GO:0044780">
    <property type="term" value="P:bacterial-type flagellum assembly"/>
    <property type="evidence" value="ECO:0007669"/>
    <property type="project" value="InterPro"/>
</dbReference>
<dbReference type="InterPro" id="IPR002371">
    <property type="entry name" value="FlgK"/>
</dbReference>